<feature type="transmembrane region" description="Helical" evidence="1">
    <location>
        <begin position="61"/>
        <end position="78"/>
    </location>
</feature>
<keyword evidence="1" id="KW-0472">Membrane</keyword>
<evidence type="ECO:0000313" key="2">
    <source>
        <dbReference type="EMBL" id="SDZ46142.1"/>
    </source>
</evidence>
<evidence type="ECO:0000313" key="3">
    <source>
        <dbReference type="Proteomes" id="UP000199529"/>
    </source>
</evidence>
<reference evidence="3" key="1">
    <citation type="submission" date="2016-10" db="EMBL/GenBank/DDBJ databases">
        <authorList>
            <person name="Varghese N."/>
            <person name="Submissions S."/>
        </authorList>
    </citation>
    <scope>NUCLEOTIDE SEQUENCE [LARGE SCALE GENOMIC DNA]</scope>
    <source>
        <strain evidence="3">CGMCC 4.3530</strain>
    </source>
</reference>
<dbReference type="Proteomes" id="UP000199529">
    <property type="component" value="Unassembled WGS sequence"/>
</dbReference>
<proteinExistence type="predicted"/>
<evidence type="ECO:0000256" key="1">
    <source>
        <dbReference type="SAM" id="Phobius"/>
    </source>
</evidence>
<feature type="transmembrane region" description="Helical" evidence="1">
    <location>
        <begin position="90"/>
        <end position="111"/>
    </location>
</feature>
<accession>A0A1H3T7B5</accession>
<dbReference type="AlphaFoldDB" id="A0A1H3T7B5"/>
<keyword evidence="1" id="KW-0812">Transmembrane</keyword>
<organism evidence="2 3">
    <name type="scientific">Saccharopolyspora shandongensis</name>
    <dbReference type="NCBI Taxonomy" id="418495"/>
    <lineage>
        <taxon>Bacteria</taxon>
        <taxon>Bacillati</taxon>
        <taxon>Actinomycetota</taxon>
        <taxon>Actinomycetes</taxon>
        <taxon>Pseudonocardiales</taxon>
        <taxon>Pseudonocardiaceae</taxon>
        <taxon>Saccharopolyspora</taxon>
    </lineage>
</organism>
<gene>
    <name evidence="2" type="ORF">SAMN05216215_107623</name>
</gene>
<name>A0A1H3T7B5_9PSEU</name>
<keyword evidence="3" id="KW-1185">Reference proteome</keyword>
<dbReference type="EMBL" id="FNOK01000076">
    <property type="protein sequence ID" value="SDZ46142.1"/>
    <property type="molecule type" value="Genomic_DNA"/>
</dbReference>
<protein>
    <submittedName>
        <fullName evidence="2">Uncharacterized protein</fullName>
    </submittedName>
</protein>
<keyword evidence="1" id="KW-1133">Transmembrane helix</keyword>
<sequence length="113" mass="11713">MRGGGTVPADAYDVTMTHAQNTPVPVGPTTTSQDVLAATLAALLPLGGGMLVMLGYSWLDIFGLILGIAGAAGWAYWWRNKHKSFFPKDLRGGSVGGIGALVAVIGILLFISL</sequence>